<organism evidence="1 2">
    <name type="scientific">Rotaria sordida</name>
    <dbReference type="NCBI Taxonomy" id="392033"/>
    <lineage>
        <taxon>Eukaryota</taxon>
        <taxon>Metazoa</taxon>
        <taxon>Spiralia</taxon>
        <taxon>Gnathifera</taxon>
        <taxon>Rotifera</taxon>
        <taxon>Eurotatoria</taxon>
        <taxon>Bdelloidea</taxon>
        <taxon>Philodinida</taxon>
        <taxon>Philodinidae</taxon>
        <taxon>Rotaria</taxon>
    </lineage>
</organism>
<evidence type="ECO:0000313" key="1">
    <source>
        <dbReference type="EMBL" id="CAF3631287.1"/>
    </source>
</evidence>
<name>A0A818PV91_9BILA</name>
<evidence type="ECO:0000313" key="2">
    <source>
        <dbReference type="Proteomes" id="UP000663836"/>
    </source>
</evidence>
<dbReference type="AlphaFoldDB" id="A0A818PV91"/>
<gene>
    <name evidence="1" type="ORF">JBS370_LOCUS5300</name>
</gene>
<sequence>MTLTNIREDSSKLTNGFSMIDNLNNKDEDRKLKRMNLSIFNLFSSNRQTNILKRKNKNMKIEKDKSFLYPQSILTKSELSKSISNRSITFASVFDQLEYDYINKDNHSSFDVRTSINNEDLVIVLPNKYVNNEENNNREAYPFRSEISSNSLRIFNKSSNTVNKSDSRKKFLHRLIHHHQPKKVHRPVQTIQLIDRNYRSISAPNLLFSLSSNPTTTTTTTTTNDHYQSLKRFRQWIKSSSFGQFVQSFIKNRNPSIKKDFKEKSSLKSRISKKSSDLIY</sequence>
<dbReference type="Proteomes" id="UP000663836">
    <property type="component" value="Unassembled WGS sequence"/>
</dbReference>
<protein>
    <submittedName>
        <fullName evidence="1">Uncharacterized protein</fullName>
    </submittedName>
</protein>
<accession>A0A818PV91</accession>
<dbReference type="EMBL" id="CAJOBD010000271">
    <property type="protein sequence ID" value="CAF3631287.1"/>
    <property type="molecule type" value="Genomic_DNA"/>
</dbReference>
<comment type="caution">
    <text evidence="1">The sequence shown here is derived from an EMBL/GenBank/DDBJ whole genome shotgun (WGS) entry which is preliminary data.</text>
</comment>
<reference evidence="1" key="1">
    <citation type="submission" date="2021-02" db="EMBL/GenBank/DDBJ databases">
        <authorList>
            <person name="Nowell W R."/>
        </authorList>
    </citation>
    <scope>NUCLEOTIDE SEQUENCE</scope>
</reference>
<proteinExistence type="predicted"/>